<keyword evidence="3" id="KW-0378">Hydrolase</keyword>
<reference evidence="3 4" key="1">
    <citation type="submission" date="2020-08" db="EMBL/GenBank/DDBJ databases">
        <title>Genomic Encyclopedia of Type Strains, Phase IV (KMG-IV): sequencing the most valuable type-strain genomes for metagenomic binning, comparative biology and taxonomic classification.</title>
        <authorList>
            <person name="Goeker M."/>
        </authorList>
    </citation>
    <scope>NUCLEOTIDE SEQUENCE [LARGE SCALE GENOMIC DNA]</scope>
    <source>
        <strain evidence="3 4">DSM 24448</strain>
    </source>
</reference>
<dbReference type="GO" id="GO:0016020">
    <property type="term" value="C:membrane"/>
    <property type="evidence" value="ECO:0007669"/>
    <property type="project" value="GOC"/>
</dbReference>
<dbReference type="PANTHER" id="PTHR14859">
    <property type="entry name" value="CALCOFLUOR WHITE HYPERSENSITIVE PROTEIN PRECURSOR"/>
    <property type="match status" value="1"/>
</dbReference>
<dbReference type="OrthoDB" id="9793162at2"/>
<keyword evidence="4" id="KW-1185">Reference proteome</keyword>
<keyword evidence="1" id="KW-0732">Signal</keyword>
<feature type="domain" description="Endonuclease/exonuclease/phosphatase" evidence="2">
    <location>
        <begin position="34"/>
        <end position="261"/>
    </location>
</feature>
<evidence type="ECO:0000259" key="2">
    <source>
        <dbReference type="Pfam" id="PF03372"/>
    </source>
</evidence>
<dbReference type="GO" id="GO:0004519">
    <property type="term" value="F:endonuclease activity"/>
    <property type="evidence" value="ECO:0007669"/>
    <property type="project" value="UniProtKB-KW"/>
</dbReference>
<dbReference type="Proteomes" id="UP000548978">
    <property type="component" value="Unassembled WGS sequence"/>
</dbReference>
<keyword evidence="3" id="KW-0269">Exonuclease</keyword>
<dbReference type="SUPFAM" id="SSF56219">
    <property type="entry name" value="DNase I-like"/>
    <property type="match status" value="1"/>
</dbReference>
<dbReference type="EMBL" id="JACIJB010000001">
    <property type="protein sequence ID" value="MBB5659350.1"/>
    <property type="molecule type" value="Genomic_DNA"/>
</dbReference>
<feature type="chain" id="PRO_5031184632" evidence="1">
    <location>
        <begin position="21"/>
        <end position="271"/>
    </location>
</feature>
<dbReference type="InterPro" id="IPR005135">
    <property type="entry name" value="Endo/exonuclease/phosphatase"/>
</dbReference>
<protein>
    <submittedName>
        <fullName evidence="3">Endonuclease/exonuclease/phosphatase family metal-dependent hydrolase</fullName>
    </submittedName>
</protein>
<gene>
    <name evidence="3" type="ORF">FHS65_000068</name>
</gene>
<proteinExistence type="predicted"/>
<dbReference type="Gene3D" id="3.60.10.10">
    <property type="entry name" value="Endonuclease/exonuclease/phosphatase"/>
    <property type="match status" value="1"/>
</dbReference>
<comment type="caution">
    <text evidence="3">The sequence shown here is derived from an EMBL/GenBank/DDBJ whole genome shotgun (WGS) entry which is preliminary data.</text>
</comment>
<dbReference type="PROSITE" id="PS51257">
    <property type="entry name" value="PROKAR_LIPOPROTEIN"/>
    <property type="match status" value="1"/>
</dbReference>
<accession>A0A7W9E760</accession>
<feature type="signal peptide" evidence="1">
    <location>
        <begin position="1"/>
        <end position="20"/>
    </location>
</feature>
<dbReference type="PANTHER" id="PTHR14859:SF15">
    <property type="entry name" value="ENDONUCLEASE_EXONUCLEASE_PHOSPHATASE DOMAIN-CONTAINING PROTEIN"/>
    <property type="match status" value="1"/>
</dbReference>
<keyword evidence="3" id="KW-0255">Endonuclease</keyword>
<dbReference type="GO" id="GO:0004527">
    <property type="term" value="F:exonuclease activity"/>
    <property type="evidence" value="ECO:0007669"/>
    <property type="project" value="UniProtKB-KW"/>
</dbReference>
<sequence length="271" mass="29820">MTTRRRLLAALPALSLAACATGRAGGYASGLTVATFNIWHDQGDWPARLPLIEAALRATNADVIGLQEVLQDGDALPNQARTLADRLGMQMVFSSVDAEDQPRRYGNALLTRLPILDYDWVKLEPLDDYRTAQRIRCRRADGTVVDIANTHFHHTPEGGAIRARQIGHLLDWLPDDGTPLILMGDLNAPLDNPEMAPLRARFSEALWTLHPDQADRTTLNTALGHRSVQIDHILYEAAAFTPVEAAIVGDQPVGEVWPSDHFAKAARFRTA</sequence>
<organism evidence="3 4">
    <name type="scientific">Brevundimonas halotolerans</name>
    <dbReference type="NCBI Taxonomy" id="69670"/>
    <lineage>
        <taxon>Bacteria</taxon>
        <taxon>Pseudomonadati</taxon>
        <taxon>Pseudomonadota</taxon>
        <taxon>Alphaproteobacteria</taxon>
        <taxon>Caulobacterales</taxon>
        <taxon>Caulobacteraceae</taxon>
        <taxon>Brevundimonas</taxon>
    </lineage>
</organism>
<dbReference type="Pfam" id="PF03372">
    <property type="entry name" value="Exo_endo_phos"/>
    <property type="match status" value="1"/>
</dbReference>
<evidence type="ECO:0000313" key="3">
    <source>
        <dbReference type="EMBL" id="MBB5659350.1"/>
    </source>
</evidence>
<dbReference type="GO" id="GO:0006506">
    <property type="term" value="P:GPI anchor biosynthetic process"/>
    <property type="evidence" value="ECO:0007669"/>
    <property type="project" value="TreeGrafter"/>
</dbReference>
<keyword evidence="3" id="KW-0540">Nuclease</keyword>
<evidence type="ECO:0000256" key="1">
    <source>
        <dbReference type="SAM" id="SignalP"/>
    </source>
</evidence>
<evidence type="ECO:0000313" key="4">
    <source>
        <dbReference type="Proteomes" id="UP000548978"/>
    </source>
</evidence>
<name>A0A7W9E760_9CAUL</name>
<dbReference type="AlphaFoldDB" id="A0A7W9E760"/>
<dbReference type="InterPro" id="IPR051916">
    <property type="entry name" value="GPI-anchor_lipid_remodeler"/>
</dbReference>
<dbReference type="RefSeq" id="WP_123286366.1">
    <property type="nucleotide sequence ID" value="NZ_JACIJB010000001.1"/>
</dbReference>
<dbReference type="InterPro" id="IPR036691">
    <property type="entry name" value="Endo/exonu/phosph_ase_sf"/>
</dbReference>